<evidence type="ECO:0000313" key="2">
    <source>
        <dbReference type="Proteomes" id="UP001635817"/>
    </source>
</evidence>
<dbReference type="RefSeq" id="WP_409548154.1">
    <property type="nucleotide sequence ID" value="NZ_JBKBDE010000001.1"/>
</dbReference>
<protein>
    <submittedName>
        <fullName evidence="1">Uncharacterized protein</fullName>
    </submittedName>
</protein>
<proteinExistence type="predicted"/>
<accession>A0ABW9LND6</accession>
<evidence type="ECO:0000313" key="1">
    <source>
        <dbReference type="EMBL" id="MFN6549094.1"/>
    </source>
</evidence>
<gene>
    <name evidence="1" type="ORF">ACK4CP_01725</name>
</gene>
<dbReference type="EMBL" id="JBKBDE010000001">
    <property type="protein sequence ID" value="MFN6549094.1"/>
    <property type="molecule type" value="Genomic_DNA"/>
</dbReference>
<name>A0ABW9LND6_9MYCO</name>
<dbReference type="Proteomes" id="UP001635817">
    <property type="component" value="Unassembled WGS sequence"/>
</dbReference>
<sequence length="99" mass="9600">MSRIDLQPATAQARIATAQTAGSAAAGVVAGPIATGALSTIDAIAGLVEVLAVTEDKTRAIAVLAQMNAVGAAATTGVTDLVAIDETNAQQLADVGGDV</sequence>
<comment type="caution">
    <text evidence="1">The sequence shown here is derived from an EMBL/GenBank/DDBJ whole genome shotgun (WGS) entry which is preliminary data.</text>
</comment>
<organism evidence="1 2">
    <name type="scientific">Mycolicibacterium septicum</name>
    <dbReference type="NCBI Taxonomy" id="98668"/>
    <lineage>
        <taxon>Bacteria</taxon>
        <taxon>Bacillati</taxon>
        <taxon>Actinomycetota</taxon>
        <taxon>Actinomycetes</taxon>
        <taxon>Mycobacteriales</taxon>
        <taxon>Mycobacteriaceae</taxon>
        <taxon>Mycolicibacterium</taxon>
    </lineage>
</organism>
<keyword evidence="2" id="KW-1185">Reference proteome</keyword>
<reference evidence="1 2" key="1">
    <citation type="submission" date="2024-12" db="EMBL/GenBank/DDBJ databases">
        <title>The coexistence of Mycolicibacterium septicum and Mycolicibacterium nivoides in clinical samples.</title>
        <authorList>
            <person name="Wang C."/>
            <person name="Feng Y."/>
            <person name="Zong Z."/>
        </authorList>
    </citation>
    <scope>NUCLEOTIDE SEQUENCE [LARGE SCALE GENOMIC DNA]</scope>
    <source>
        <strain evidence="1 2">120310</strain>
    </source>
</reference>